<sequence length="913" mass="104075">MSSEANRVHQCREQQVDDGQPLLTWRAQSHHEQYSYDMGRDSPGALLDMLAEVASQTLHSEKKLSELDRKKLGKTKEARNRTKLHQVSYNVNELLIMPASQLVKLFTVDSSNELSKQYTYSCALVPGCGQSYSSFASDFKAKLSIQTHLADHLEFLKNNADTYASFTATAVTTTKPKTPAPNKKTKSQPAKKPPKETPNKENKDTKVGKTTSNSRKVLTNEVNLKEVENNSNKEKTPDFKEIARDIKKELTDVKVLGDHSYVHVKDKKNNQSSTKVHNDPLPDENIMYMVVGANGVSDKDLTENFPKSVNAGENEVESMTLWKDDSYATPEVFVPAKPKGKAKFIGTSKEEREMALLLIEKIRKKGNPTGNNLQCRICDPPRTFTAPTTLVSHYRSHAGIKPYECRICRAVFTRRHSLKYHMLIHQNQTRFTCADCGKKFRHPSHFREHRRRHTGEAPFGCEDCGQRFKTRNTYKRHLKTRHGKVLTITGELLHLSEEDSKKVRTKNRKKKQAPAPAPEIVNTTEVSPDPNQGQEFRWDEQQVCDEESGLQHVLDDSLWMLPDNPETVMEEENYSEPEKEKETDKTDFNETEIEDNFEDGEVVIAQTDSDGTLHFEEYNYAQSTVYTDDGAIQFCEENVCSEITDDSQHFIEAGVEAIVEYEECTDDYAEALDPNIIPKIECNDDVYLLQEQVEEMEEEVDEEFDERMQQVEVQIGGDIEEQMEDEIDGHLEDGEHLGVEEQFEEFQKDVARRIKVEVEDREIEVEEQIEEVEEQLEEVEEQMEELEERIEEVVEQMEEVEEEYVSPDMEDPENFIVSDSCESEDVGQITMNLDDETLKIIKLCDNNGKTTLQLLKNNKIAVLGNNAQSINLVQNGKQHTIYLLATGDSNLLEIDNGIVEGSKSLPAVAVPAE</sequence>
<proteinExistence type="predicted"/>
<protein>
    <submittedName>
        <fullName evidence="1">Uncharacterized protein</fullName>
    </submittedName>
</protein>
<name>A0ACC2NQ51_9HYME</name>
<dbReference type="EMBL" id="CM056743">
    <property type="protein sequence ID" value="KAJ8673389.1"/>
    <property type="molecule type" value="Genomic_DNA"/>
</dbReference>
<organism evidence="1 2">
    <name type="scientific">Eretmocerus hayati</name>
    <dbReference type="NCBI Taxonomy" id="131215"/>
    <lineage>
        <taxon>Eukaryota</taxon>
        <taxon>Metazoa</taxon>
        <taxon>Ecdysozoa</taxon>
        <taxon>Arthropoda</taxon>
        <taxon>Hexapoda</taxon>
        <taxon>Insecta</taxon>
        <taxon>Pterygota</taxon>
        <taxon>Neoptera</taxon>
        <taxon>Endopterygota</taxon>
        <taxon>Hymenoptera</taxon>
        <taxon>Apocrita</taxon>
        <taxon>Proctotrupomorpha</taxon>
        <taxon>Chalcidoidea</taxon>
        <taxon>Aphelinidae</taxon>
        <taxon>Aphelininae</taxon>
        <taxon>Eretmocerus</taxon>
    </lineage>
</organism>
<reference evidence="1" key="1">
    <citation type="submission" date="2023-04" db="EMBL/GenBank/DDBJ databases">
        <title>A chromosome-level genome assembly of the parasitoid wasp Eretmocerus hayati.</title>
        <authorList>
            <person name="Zhong Y."/>
            <person name="Liu S."/>
            <person name="Liu Y."/>
        </authorList>
    </citation>
    <scope>NUCLEOTIDE SEQUENCE</scope>
    <source>
        <strain evidence="1">ZJU_SS_LIU_2023</strain>
    </source>
</reference>
<accession>A0ACC2NQ51</accession>
<dbReference type="Proteomes" id="UP001239111">
    <property type="component" value="Chromosome 3"/>
</dbReference>
<gene>
    <name evidence="1" type="ORF">QAD02_004651</name>
</gene>
<evidence type="ECO:0000313" key="1">
    <source>
        <dbReference type="EMBL" id="KAJ8673389.1"/>
    </source>
</evidence>
<comment type="caution">
    <text evidence="1">The sequence shown here is derived from an EMBL/GenBank/DDBJ whole genome shotgun (WGS) entry which is preliminary data.</text>
</comment>
<keyword evidence="2" id="KW-1185">Reference proteome</keyword>
<evidence type="ECO:0000313" key="2">
    <source>
        <dbReference type="Proteomes" id="UP001239111"/>
    </source>
</evidence>